<dbReference type="OrthoDB" id="9807753at2"/>
<evidence type="ECO:0000256" key="5">
    <source>
        <dbReference type="ARBA" id="ARBA00023125"/>
    </source>
</evidence>
<comment type="caution">
    <text evidence="9">The sequence shown here is derived from an EMBL/GenBank/DDBJ whole genome shotgun (WGS) entry which is preliminary data.</text>
</comment>
<comment type="subcellular location">
    <subcellularLocation>
        <location evidence="7">Cytoplasm</location>
        <location evidence="7">Nucleoid</location>
    </subcellularLocation>
</comment>
<dbReference type="InterPro" id="IPR007159">
    <property type="entry name" value="SpoVT-AbrB_dom"/>
</dbReference>
<reference evidence="9 10" key="1">
    <citation type="submission" date="2017-11" db="EMBL/GenBank/DDBJ databases">
        <title>Comparative genomic analysis of Holospora spp., intranuclear symbionts of paramecia.</title>
        <authorList>
            <person name="Garushyants S.K."/>
            <person name="Beliavskaya A."/>
            <person name="Malko D.B."/>
            <person name="Logacheva M.D."/>
            <person name="Rautian M.S."/>
            <person name="Gelfand M.S."/>
        </authorList>
    </citation>
    <scope>NUCLEOTIDE SEQUENCE [LARGE SCALE GENOMIC DNA]</scope>
    <source>
        <strain evidence="10">02AZ16</strain>
    </source>
</reference>
<dbReference type="Gene3D" id="3.40.1550.20">
    <property type="entry name" value="Transcriptional regulator MraZ domain"/>
    <property type="match status" value="1"/>
</dbReference>
<gene>
    <name evidence="7" type="primary">mraZ</name>
    <name evidence="9" type="ORF">HCUR_00535</name>
</gene>
<comment type="subunit">
    <text evidence="7">Forms oligomers.</text>
</comment>
<dbReference type="InterPro" id="IPR003444">
    <property type="entry name" value="MraZ"/>
</dbReference>
<keyword evidence="5 7" id="KW-0238">DNA-binding</keyword>
<dbReference type="InterPro" id="IPR038619">
    <property type="entry name" value="MraZ_sf"/>
</dbReference>
<dbReference type="EMBL" id="PHHC01000079">
    <property type="protein sequence ID" value="PPE04000.1"/>
    <property type="molecule type" value="Genomic_DNA"/>
</dbReference>
<organism evidence="9 10">
    <name type="scientific">Holospora curviuscula</name>
    <dbReference type="NCBI Taxonomy" id="1082868"/>
    <lineage>
        <taxon>Bacteria</taxon>
        <taxon>Pseudomonadati</taxon>
        <taxon>Pseudomonadota</taxon>
        <taxon>Alphaproteobacteria</taxon>
        <taxon>Holosporales</taxon>
        <taxon>Holosporaceae</taxon>
        <taxon>Holospora</taxon>
    </lineage>
</organism>
<dbReference type="PROSITE" id="PS51740">
    <property type="entry name" value="SPOVT_ABRB"/>
    <property type="match status" value="2"/>
</dbReference>
<evidence type="ECO:0000259" key="8">
    <source>
        <dbReference type="PROSITE" id="PS51740"/>
    </source>
</evidence>
<evidence type="ECO:0000313" key="9">
    <source>
        <dbReference type="EMBL" id="PPE04000.1"/>
    </source>
</evidence>
<evidence type="ECO:0000256" key="2">
    <source>
        <dbReference type="ARBA" id="ARBA00022490"/>
    </source>
</evidence>
<evidence type="ECO:0000256" key="6">
    <source>
        <dbReference type="ARBA" id="ARBA00023163"/>
    </source>
</evidence>
<sequence length="149" mass="16995">MQLFLSTFQNRIDKKGRVSVPASFRAVLADQAFQGIVVFRSLTLQAIDGFSMARMEKLSQDLDQLDVFSQDYEDWTASIFADSYQLPFDSEGRIQLPEIFCTYAGITDIVAFIGRGKSFQLWNPGIFLSYQQAARDRLKHKEHGLRAMV</sequence>
<keyword evidence="6 7" id="KW-0804">Transcription</keyword>
<dbReference type="GO" id="GO:0051301">
    <property type="term" value="P:cell division"/>
    <property type="evidence" value="ECO:0007669"/>
    <property type="project" value="UniProtKB-KW"/>
</dbReference>
<dbReference type="AlphaFoldDB" id="A0A2S5R9M2"/>
<dbReference type="NCBIfam" id="NF001477">
    <property type="entry name" value="PRK00326.2-4"/>
    <property type="match status" value="1"/>
</dbReference>
<keyword evidence="4 7" id="KW-0805">Transcription regulation</keyword>
<evidence type="ECO:0000256" key="4">
    <source>
        <dbReference type="ARBA" id="ARBA00023015"/>
    </source>
</evidence>
<proteinExistence type="inferred from homology"/>
<dbReference type="InterPro" id="IPR037914">
    <property type="entry name" value="SpoVT-AbrB_sf"/>
</dbReference>
<name>A0A2S5R9M2_9PROT</name>
<protein>
    <recommendedName>
        <fullName evidence="1 7">Transcriptional regulator MraZ</fullName>
    </recommendedName>
</protein>
<keyword evidence="9" id="KW-0132">Cell division</keyword>
<evidence type="ECO:0000313" key="10">
    <source>
        <dbReference type="Proteomes" id="UP000239425"/>
    </source>
</evidence>
<keyword evidence="2 7" id="KW-0963">Cytoplasm</keyword>
<feature type="domain" description="SpoVT-AbrB" evidence="8">
    <location>
        <begin position="7"/>
        <end position="54"/>
    </location>
</feature>
<accession>A0A2S5R9M2</accession>
<dbReference type="SUPFAM" id="SSF89447">
    <property type="entry name" value="AbrB/MazE/MraZ-like"/>
    <property type="match status" value="1"/>
</dbReference>
<evidence type="ECO:0000256" key="1">
    <source>
        <dbReference type="ARBA" id="ARBA00013860"/>
    </source>
</evidence>
<dbReference type="CDD" id="cd16321">
    <property type="entry name" value="MraZ_C"/>
    <property type="match status" value="1"/>
</dbReference>
<dbReference type="PANTHER" id="PTHR34701">
    <property type="entry name" value="TRANSCRIPTIONAL REGULATOR MRAZ"/>
    <property type="match status" value="1"/>
</dbReference>
<evidence type="ECO:0000256" key="3">
    <source>
        <dbReference type="ARBA" id="ARBA00022737"/>
    </source>
</evidence>
<dbReference type="GO" id="GO:0000976">
    <property type="term" value="F:transcription cis-regulatory region binding"/>
    <property type="evidence" value="ECO:0007669"/>
    <property type="project" value="TreeGrafter"/>
</dbReference>
<dbReference type="InterPro" id="IPR035644">
    <property type="entry name" value="MraZ_C"/>
</dbReference>
<comment type="similarity">
    <text evidence="7">Belongs to the MraZ family.</text>
</comment>
<dbReference type="Pfam" id="PF02381">
    <property type="entry name" value="MraZ"/>
    <property type="match status" value="2"/>
</dbReference>
<dbReference type="GO" id="GO:0005737">
    <property type="term" value="C:cytoplasm"/>
    <property type="evidence" value="ECO:0007669"/>
    <property type="project" value="UniProtKB-UniRule"/>
</dbReference>
<dbReference type="GO" id="GO:0003700">
    <property type="term" value="F:DNA-binding transcription factor activity"/>
    <property type="evidence" value="ECO:0007669"/>
    <property type="project" value="UniProtKB-UniRule"/>
</dbReference>
<dbReference type="HAMAP" id="MF_01008">
    <property type="entry name" value="MraZ"/>
    <property type="match status" value="1"/>
</dbReference>
<dbReference type="GO" id="GO:0009295">
    <property type="term" value="C:nucleoid"/>
    <property type="evidence" value="ECO:0007669"/>
    <property type="project" value="UniProtKB-SubCell"/>
</dbReference>
<evidence type="ECO:0000256" key="7">
    <source>
        <dbReference type="HAMAP-Rule" id="MF_01008"/>
    </source>
</evidence>
<dbReference type="InterPro" id="IPR035642">
    <property type="entry name" value="MraZ_N"/>
</dbReference>
<dbReference type="GO" id="GO:2000143">
    <property type="term" value="P:negative regulation of DNA-templated transcription initiation"/>
    <property type="evidence" value="ECO:0007669"/>
    <property type="project" value="TreeGrafter"/>
</dbReference>
<dbReference type="Proteomes" id="UP000239425">
    <property type="component" value="Unassembled WGS sequence"/>
</dbReference>
<dbReference type="PANTHER" id="PTHR34701:SF1">
    <property type="entry name" value="TRANSCRIPTIONAL REGULATOR MRAZ"/>
    <property type="match status" value="1"/>
</dbReference>
<feature type="domain" description="SpoVT-AbrB" evidence="8">
    <location>
        <begin position="83"/>
        <end position="126"/>
    </location>
</feature>
<dbReference type="InterPro" id="IPR020603">
    <property type="entry name" value="MraZ_dom"/>
</dbReference>
<keyword evidence="3" id="KW-0677">Repeat</keyword>
<dbReference type="CDD" id="cd16320">
    <property type="entry name" value="MraZ_N"/>
    <property type="match status" value="1"/>
</dbReference>
<keyword evidence="10" id="KW-1185">Reference proteome</keyword>
<keyword evidence="9" id="KW-0131">Cell cycle</keyword>
<dbReference type="RefSeq" id="WP_104206619.1">
    <property type="nucleotide sequence ID" value="NZ_PHHC01000079.1"/>
</dbReference>